<evidence type="ECO:0000313" key="3">
    <source>
        <dbReference type="Proteomes" id="UP000007797"/>
    </source>
</evidence>
<dbReference type="EMBL" id="GL883017">
    <property type="protein sequence ID" value="EGG18939.1"/>
    <property type="molecule type" value="Genomic_DNA"/>
</dbReference>
<sequence>MSLTEEEFHTIFPGYPSRGHDIDDILSQIDNGTLVSPDPNAIAFPVRSPTNVPRVPPPKPTPPKTMKENKFYATYFEKSNEVFNDEKRPVPPLPAKATGVVKPVPAPITKGPAASKVAAAEGQDFTPKSPAVSKAAVAPPLLPPPDASFVMPPFDPDRVVSDEEGLKIILHFSVFEGSKNVVADNANNYFLENVLYYTDPNSKVLDLFGIKRPVLDKSRLDISDDPKVTVWYSFYSFFYLPLIVANGGYSIHQLETGPAYDNTYAHQRMLLFKYAFCQKNQWMQKFQKNAVRWLPLYMAALKDQFNLAKHTQTTKERTTEQLQAFIVNAKATLDVLDPTGENSKNMINILMGSSIFVGLDQKNSIKDTPQNRQVIKDTVKSIVEYVKNAGPADPDDPDSVDKVVIGKDLIAFLGGTAGAISAIQKAILATQFESVDGPDFSKGFDQYFKDIGARVMNKMQFSVAEKKDKFFKWLGRAFKTCQVGVIIYSIYNWDKLDTYNKLYFMADIVNIGLDLASATKTAPKALKQFGNLVGLGLNKIPYGNKVLSVLETAFTTDLAEFVQTRFSPILMAVSAIKSVYDCVQDAQEGNIGAMVIDGASAVIGLGAAVAIFAGCACAGPLALLAGGVLLALAGLLKVYQSRSLKEREGERKIIIFNSS</sequence>
<organism evidence="2 3">
    <name type="scientific">Cavenderia fasciculata</name>
    <name type="common">Slime mold</name>
    <name type="synonym">Dictyostelium fasciculatum</name>
    <dbReference type="NCBI Taxonomy" id="261658"/>
    <lineage>
        <taxon>Eukaryota</taxon>
        <taxon>Amoebozoa</taxon>
        <taxon>Evosea</taxon>
        <taxon>Eumycetozoa</taxon>
        <taxon>Dictyostelia</taxon>
        <taxon>Acytosteliales</taxon>
        <taxon>Cavenderiaceae</taxon>
        <taxon>Cavenderia</taxon>
    </lineage>
</organism>
<name>F4Q025_CACFS</name>
<keyword evidence="1" id="KW-0472">Membrane</keyword>
<accession>F4Q025</accession>
<feature type="transmembrane region" description="Helical" evidence="1">
    <location>
        <begin position="603"/>
        <end position="636"/>
    </location>
</feature>
<evidence type="ECO:0000313" key="2">
    <source>
        <dbReference type="EMBL" id="EGG18939.1"/>
    </source>
</evidence>
<protein>
    <submittedName>
        <fullName evidence="2">Uncharacterized protein</fullName>
    </submittedName>
</protein>
<keyword evidence="3" id="KW-1185">Reference proteome</keyword>
<keyword evidence="1" id="KW-1133">Transmembrane helix</keyword>
<dbReference type="KEGG" id="dfa:DFA_02679"/>
<dbReference type="Proteomes" id="UP000007797">
    <property type="component" value="Unassembled WGS sequence"/>
</dbReference>
<keyword evidence="1" id="KW-0812">Transmembrane</keyword>
<dbReference type="RefSeq" id="XP_004357401.1">
    <property type="nucleotide sequence ID" value="XM_004357345.1"/>
</dbReference>
<proteinExistence type="predicted"/>
<evidence type="ECO:0000256" key="1">
    <source>
        <dbReference type="SAM" id="Phobius"/>
    </source>
</evidence>
<dbReference type="GeneID" id="14870897"/>
<dbReference type="AlphaFoldDB" id="F4Q025"/>
<reference evidence="3" key="1">
    <citation type="journal article" date="2011" name="Genome Res.">
        <title>Phylogeny-wide analysis of social amoeba genomes highlights ancient origins for complex intercellular communication.</title>
        <authorList>
            <person name="Heidel A.J."/>
            <person name="Lawal H.M."/>
            <person name="Felder M."/>
            <person name="Schilde C."/>
            <person name="Helps N.R."/>
            <person name="Tunggal B."/>
            <person name="Rivero F."/>
            <person name="John U."/>
            <person name="Schleicher M."/>
            <person name="Eichinger L."/>
            <person name="Platzer M."/>
            <person name="Noegel A.A."/>
            <person name="Schaap P."/>
            <person name="Gloeckner G."/>
        </authorList>
    </citation>
    <scope>NUCLEOTIDE SEQUENCE [LARGE SCALE GENOMIC DNA]</scope>
    <source>
        <strain evidence="3">SH3</strain>
    </source>
</reference>
<gene>
    <name evidence="2" type="ORF">DFA_02679</name>
</gene>
<dbReference type="OrthoDB" id="23586at2759"/>